<proteinExistence type="predicted"/>
<protein>
    <recommendedName>
        <fullName evidence="4">Transmembrane protein</fullName>
    </recommendedName>
</protein>
<evidence type="ECO:0000313" key="2">
    <source>
        <dbReference type="EMBL" id="KAK9741435.1"/>
    </source>
</evidence>
<keyword evidence="1" id="KW-1133">Transmembrane helix</keyword>
<organism evidence="2 3">
    <name type="scientific">Saponaria officinalis</name>
    <name type="common">Common soapwort</name>
    <name type="synonym">Lychnis saponaria</name>
    <dbReference type="NCBI Taxonomy" id="3572"/>
    <lineage>
        <taxon>Eukaryota</taxon>
        <taxon>Viridiplantae</taxon>
        <taxon>Streptophyta</taxon>
        <taxon>Embryophyta</taxon>
        <taxon>Tracheophyta</taxon>
        <taxon>Spermatophyta</taxon>
        <taxon>Magnoliopsida</taxon>
        <taxon>eudicotyledons</taxon>
        <taxon>Gunneridae</taxon>
        <taxon>Pentapetalae</taxon>
        <taxon>Caryophyllales</taxon>
        <taxon>Caryophyllaceae</taxon>
        <taxon>Caryophylleae</taxon>
        <taxon>Saponaria</taxon>
    </lineage>
</organism>
<dbReference type="Proteomes" id="UP001443914">
    <property type="component" value="Unassembled WGS sequence"/>
</dbReference>
<evidence type="ECO:0008006" key="4">
    <source>
        <dbReference type="Google" id="ProtNLM"/>
    </source>
</evidence>
<evidence type="ECO:0000313" key="3">
    <source>
        <dbReference type="Proteomes" id="UP001443914"/>
    </source>
</evidence>
<dbReference type="EMBL" id="JBDFQZ010000003">
    <property type="protein sequence ID" value="KAK9741435.1"/>
    <property type="molecule type" value="Genomic_DNA"/>
</dbReference>
<keyword evidence="1" id="KW-0812">Transmembrane</keyword>
<feature type="transmembrane region" description="Helical" evidence="1">
    <location>
        <begin position="103"/>
        <end position="124"/>
    </location>
</feature>
<dbReference type="AlphaFoldDB" id="A0AAW1M2P1"/>
<accession>A0AAW1M2P1</accession>
<reference evidence="2" key="1">
    <citation type="submission" date="2024-03" db="EMBL/GenBank/DDBJ databases">
        <title>WGS assembly of Saponaria officinalis var. Norfolk2.</title>
        <authorList>
            <person name="Jenkins J."/>
            <person name="Shu S."/>
            <person name="Grimwood J."/>
            <person name="Barry K."/>
            <person name="Goodstein D."/>
            <person name="Schmutz J."/>
            <person name="Leebens-Mack J."/>
            <person name="Osbourn A."/>
        </authorList>
    </citation>
    <scope>NUCLEOTIDE SEQUENCE [LARGE SCALE GENOMIC DNA]</scope>
    <source>
        <strain evidence="2">JIC</strain>
    </source>
</reference>
<keyword evidence="1" id="KW-0472">Membrane</keyword>
<keyword evidence="3" id="KW-1185">Reference proteome</keyword>
<name>A0AAW1M2P1_SAPOF</name>
<sequence length="127" mass="14694">MGSQMKNNRNQIKTPKTPFILLVLSPPKKPDFNSPKSKQQKNRKHNYTFVFYLSPLSPFDFPLPNSIIIITDHRRRHRQFILCSSSIFYFCSHRADVNVEASCVFSLLPCFFSVLSFLCVSVSSRFA</sequence>
<evidence type="ECO:0000256" key="1">
    <source>
        <dbReference type="SAM" id="Phobius"/>
    </source>
</evidence>
<comment type="caution">
    <text evidence="2">The sequence shown here is derived from an EMBL/GenBank/DDBJ whole genome shotgun (WGS) entry which is preliminary data.</text>
</comment>
<gene>
    <name evidence="2" type="ORF">RND81_03G105700</name>
</gene>